<proteinExistence type="predicted"/>
<dbReference type="KEGG" id="lmd:METH_17975"/>
<dbReference type="Gene3D" id="1.20.1290.10">
    <property type="entry name" value="AhpD-like"/>
    <property type="match status" value="1"/>
</dbReference>
<dbReference type="EMBL" id="CP006773">
    <property type="protein sequence ID" value="AHD02262.1"/>
    <property type="molecule type" value="Genomic_DNA"/>
</dbReference>
<sequence>MENPLRPAEEPFSAEIQMLLEGVPRQNGYLLKLFRVFANSPRFLKKGVSNHLDKQSPISKREREIVILRVTANLECEYEWGVHVAIFSRHVGLTEEQVRATVQCASTASCWSEPESLLLEVVDQMCLQGYLDQEELNRFQEMWTVEQQLEILAVCGTYHTVSYVANVSGIDLESFSAKFPRSVSSC</sequence>
<keyword evidence="3" id="KW-1185">Reference proteome</keyword>
<dbReference type="InterPro" id="IPR029032">
    <property type="entry name" value="AhpD-like"/>
</dbReference>
<gene>
    <name evidence="2" type="ORF">METH_17975</name>
</gene>
<dbReference type="AlphaFoldDB" id="V9VZG0"/>
<evidence type="ECO:0000313" key="3">
    <source>
        <dbReference type="Proteomes" id="UP000018780"/>
    </source>
</evidence>
<dbReference type="RefSeq" id="WP_024091746.1">
    <property type="nucleotide sequence ID" value="NC_023135.1"/>
</dbReference>
<protein>
    <submittedName>
        <fullName evidence="2">Carboxymuconolactone decarboxylase</fullName>
    </submittedName>
</protein>
<feature type="domain" description="Carboxymuconolactone decarboxylase-like" evidence="1">
    <location>
        <begin position="54"/>
        <end position="111"/>
    </location>
</feature>
<dbReference type="PANTHER" id="PTHR34846">
    <property type="entry name" value="4-CARBOXYMUCONOLACTONE DECARBOXYLASE FAMILY PROTEIN (AFU_ORTHOLOGUE AFUA_6G11590)"/>
    <property type="match status" value="1"/>
</dbReference>
<dbReference type="STRING" id="999552.METH_17975"/>
<dbReference type="Pfam" id="PF02627">
    <property type="entry name" value="CMD"/>
    <property type="match status" value="1"/>
</dbReference>
<dbReference type="HOGENOM" id="CLU_082760_2_1_5"/>
<name>V9VZG0_9RHOB</name>
<reference evidence="2 3" key="1">
    <citation type="submission" date="2013-09" db="EMBL/GenBank/DDBJ databases">
        <authorList>
            <consortium name="DOE Joint Genome Institute"/>
            <person name="Klenk H.-P."/>
            <person name="Huntemann M."/>
            <person name="Han J."/>
            <person name="Chen A."/>
            <person name="Kyrpides N."/>
            <person name="Mavromatis K."/>
            <person name="Markowitz V."/>
            <person name="Palaniappan K."/>
            <person name="Ivanova N."/>
            <person name="Schaumberg A."/>
            <person name="Pati A."/>
            <person name="Liolios K."/>
            <person name="Nordberg H.P."/>
            <person name="Cantor M.N."/>
            <person name="Hua S.X."/>
            <person name="Woyke T."/>
        </authorList>
    </citation>
    <scope>NUCLEOTIDE SEQUENCE [LARGE SCALE GENOMIC DNA]</scope>
    <source>
        <strain evidence="2 3">DSM 14336</strain>
    </source>
</reference>
<accession>V9VZG0</accession>
<dbReference type="InterPro" id="IPR003779">
    <property type="entry name" value="CMD-like"/>
</dbReference>
<dbReference type="SUPFAM" id="SSF69118">
    <property type="entry name" value="AhpD-like"/>
    <property type="match status" value="1"/>
</dbReference>
<organism evidence="2 3">
    <name type="scientific">Leisingera methylohalidivorans DSM 14336</name>
    <dbReference type="NCBI Taxonomy" id="999552"/>
    <lineage>
        <taxon>Bacteria</taxon>
        <taxon>Pseudomonadati</taxon>
        <taxon>Pseudomonadota</taxon>
        <taxon>Alphaproteobacteria</taxon>
        <taxon>Rhodobacterales</taxon>
        <taxon>Roseobacteraceae</taxon>
        <taxon>Leisingera</taxon>
    </lineage>
</organism>
<dbReference type="GO" id="GO:0051920">
    <property type="term" value="F:peroxiredoxin activity"/>
    <property type="evidence" value="ECO:0007669"/>
    <property type="project" value="InterPro"/>
</dbReference>
<evidence type="ECO:0000313" key="2">
    <source>
        <dbReference type="EMBL" id="AHD02262.1"/>
    </source>
</evidence>
<dbReference type="PANTHER" id="PTHR34846:SF5">
    <property type="entry name" value="CARBOXYMUCONOLACTONE DECARBOXYLASE-LIKE DOMAIN-CONTAINING PROTEIN"/>
    <property type="match status" value="1"/>
</dbReference>
<dbReference type="Proteomes" id="UP000018780">
    <property type="component" value="Chromosome"/>
</dbReference>
<evidence type="ECO:0000259" key="1">
    <source>
        <dbReference type="Pfam" id="PF02627"/>
    </source>
</evidence>